<evidence type="ECO:0000313" key="5">
    <source>
        <dbReference type="Ensembl" id="ENSDLAP00005028153.2"/>
    </source>
</evidence>
<dbReference type="CDD" id="cd00111">
    <property type="entry name" value="Trefoil"/>
    <property type="match status" value="1"/>
</dbReference>
<dbReference type="InterPro" id="IPR044913">
    <property type="entry name" value="P_trefoil_dom_sf"/>
</dbReference>
<dbReference type="InterPro" id="IPR017994">
    <property type="entry name" value="P_trefoil_chordata"/>
</dbReference>
<evidence type="ECO:0000256" key="1">
    <source>
        <dbReference type="ARBA" id="ARBA00023157"/>
    </source>
</evidence>
<evidence type="ECO:0000313" key="6">
    <source>
        <dbReference type="Proteomes" id="UP000694389"/>
    </source>
</evidence>
<dbReference type="AlphaFoldDB" id="A0A8C4F680"/>
<reference evidence="5" key="2">
    <citation type="submission" date="2025-09" db="UniProtKB">
        <authorList>
            <consortium name="Ensembl"/>
        </authorList>
    </citation>
    <scope>IDENTIFICATION</scope>
</reference>
<dbReference type="Ensembl" id="ENSDLAT00005030015.2">
    <property type="protein sequence ID" value="ENSDLAP00005028153.2"/>
    <property type="gene ID" value="ENSDLAG00005012610.2"/>
</dbReference>
<protein>
    <recommendedName>
        <fullName evidence="4">P-type domain-containing protein</fullName>
    </recommendedName>
</protein>
<keyword evidence="3" id="KW-0732">Signal</keyword>
<evidence type="ECO:0000259" key="4">
    <source>
        <dbReference type="PROSITE" id="PS51448"/>
    </source>
</evidence>
<dbReference type="SMART" id="SM00018">
    <property type="entry name" value="PD"/>
    <property type="match status" value="1"/>
</dbReference>
<dbReference type="PANTHER" id="PTHR13826">
    <property type="entry name" value="INTESTINAL TREFOIL FACTOR-RELATED"/>
    <property type="match status" value="1"/>
</dbReference>
<dbReference type="Gene3D" id="4.10.110.10">
    <property type="entry name" value="Spasmolytic Protein, domain 1"/>
    <property type="match status" value="1"/>
</dbReference>
<keyword evidence="1" id="KW-1015">Disulfide bond</keyword>
<feature type="signal peptide" evidence="3">
    <location>
        <begin position="1"/>
        <end position="26"/>
    </location>
</feature>
<proteinExistence type="predicted"/>
<reference evidence="5" key="1">
    <citation type="submission" date="2025-08" db="UniProtKB">
        <authorList>
            <consortium name="Ensembl"/>
        </authorList>
    </citation>
    <scope>IDENTIFICATION</scope>
</reference>
<dbReference type="Proteomes" id="UP000694389">
    <property type="component" value="Unassembled WGS sequence"/>
</dbReference>
<dbReference type="PANTHER" id="PTHR13826:SF14">
    <property type="entry name" value="TREFOIL FACTOR 2"/>
    <property type="match status" value="1"/>
</dbReference>
<sequence>MGVLSNFTVALLLLAFALSTLHPESSQKTDISRDIKCTMAPESRFDCAMDRLLSQGECEQRGCCYVPLPKSAGPPWCFYPSLYPGY</sequence>
<accession>A0A8C4F680</accession>
<dbReference type="Pfam" id="PF00088">
    <property type="entry name" value="Trefoil"/>
    <property type="match status" value="1"/>
</dbReference>
<organism evidence="5 6">
    <name type="scientific">Dicentrarchus labrax</name>
    <name type="common">European seabass</name>
    <name type="synonym">Morone labrax</name>
    <dbReference type="NCBI Taxonomy" id="13489"/>
    <lineage>
        <taxon>Eukaryota</taxon>
        <taxon>Metazoa</taxon>
        <taxon>Chordata</taxon>
        <taxon>Craniata</taxon>
        <taxon>Vertebrata</taxon>
        <taxon>Euteleostomi</taxon>
        <taxon>Actinopterygii</taxon>
        <taxon>Neopterygii</taxon>
        <taxon>Teleostei</taxon>
        <taxon>Neoteleostei</taxon>
        <taxon>Acanthomorphata</taxon>
        <taxon>Eupercaria</taxon>
        <taxon>Moronidae</taxon>
        <taxon>Dicentrarchus</taxon>
    </lineage>
</organism>
<evidence type="ECO:0000256" key="3">
    <source>
        <dbReference type="SAM" id="SignalP"/>
    </source>
</evidence>
<dbReference type="GeneTree" id="ENSGT00940000178444"/>
<name>A0A8C4F680_DICLA</name>
<dbReference type="GO" id="GO:0005615">
    <property type="term" value="C:extracellular space"/>
    <property type="evidence" value="ECO:0007669"/>
    <property type="project" value="TreeGrafter"/>
</dbReference>
<keyword evidence="6" id="KW-1185">Reference proteome</keyword>
<comment type="caution">
    <text evidence="2">Lacks conserved residue(s) required for the propagation of feature annotation.</text>
</comment>
<feature type="domain" description="P-type" evidence="4">
    <location>
        <begin position="35"/>
        <end position="81"/>
    </location>
</feature>
<feature type="chain" id="PRO_5035818306" description="P-type domain-containing protein" evidence="3">
    <location>
        <begin position="27"/>
        <end position="86"/>
    </location>
</feature>
<dbReference type="SUPFAM" id="SSF57492">
    <property type="entry name" value="Trefoil"/>
    <property type="match status" value="1"/>
</dbReference>
<dbReference type="PROSITE" id="PS51448">
    <property type="entry name" value="P_TREFOIL_2"/>
    <property type="match status" value="1"/>
</dbReference>
<evidence type="ECO:0000256" key="2">
    <source>
        <dbReference type="PROSITE-ProRule" id="PRU00779"/>
    </source>
</evidence>
<dbReference type="InterPro" id="IPR000519">
    <property type="entry name" value="P_trefoil_dom"/>
</dbReference>